<dbReference type="SUPFAM" id="SSF54277">
    <property type="entry name" value="CAD &amp; PB1 domains"/>
    <property type="match status" value="1"/>
</dbReference>
<evidence type="ECO:0000313" key="4">
    <source>
        <dbReference type="Proteomes" id="UP001473302"/>
    </source>
</evidence>
<gene>
    <name evidence="3" type="ORF">MFLAVUS_003119</name>
</gene>
<dbReference type="InterPro" id="IPR000270">
    <property type="entry name" value="PB1_dom"/>
</dbReference>
<evidence type="ECO:0000259" key="2">
    <source>
        <dbReference type="Pfam" id="PF00564"/>
    </source>
</evidence>
<organism evidence="3 4">
    <name type="scientific">Mucor flavus</name>
    <dbReference type="NCBI Taxonomy" id="439312"/>
    <lineage>
        <taxon>Eukaryota</taxon>
        <taxon>Fungi</taxon>
        <taxon>Fungi incertae sedis</taxon>
        <taxon>Mucoromycota</taxon>
        <taxon>Mucoromycotina</taxon>
        <taxon>Mucoromycetes</taxon>
        <taxon>Mucorales</taxon>
        <taxon>Mucorineae</taxon>
        <taxon>Mucoraceae</taxon>
        <taxon>Mucor</taxon>
    </lineage>
</organism>
<reference evidence="3 4" key="1">
    <citation type="submission" date="2024-04" db="EMBL/GenBank/DDBJ databases">
        <title>genome sequences of Mucor flavus KT1a and Helicostylum pulchrum KT1b strains isolated from the surface of a dry-aged beef.</title>
        <authorList>
            <person name="Toyotome T."/>
            <person name="Hosono M."/>
            <person name="Torimaru M."/>
            <person name="Fukuda K."/>
            <person name="Mikami N."/>
        </authorList>
    </citation>
    <scope>NUCLEOTIDE SEQUENCE [LARGE SCALE GENOMIC DNA]</scope>
    <source>
        <strain evidence="3 4">KT1a</strain>
    </source>
</reference>
<keyword evidence="1" id="KW-0175">Coiled coil</keyword>
<feature type="coiled-coil region" evidence="1">
    <location>
        <begin position="80"/>
        <end position="107"/>
    </location>
</feature>
<dbReference type="Gene3D" id="3.10.20.90">
    <property type="entry name" value="Phosphatidylinositol 3-kinase Catalytic Subunit, Chain A, domain 1"/>
    <property type="match status" value="1"/>
</dbReference>
<dbReference type="Proteomes" id="UP001473302">
    <property type="component" value="Unassembled WGS sequence"/>
</dbReference>
<proteinExistence type="predicted"/>
<dbReference type="EMBL" id="BAABUK010000005">
    <property type="protein sequence ID" value="GAA5809706.1"/>
    <property type="molecule type" value="Genomic_DNA"/>
</dbReference>
<comment type="caution">
    <text evidence="3">The sequence shown here is derived from an EMBL/GenBank/DDBJ whole genome shotgun (WGS) entry which is preliminary data.</text>
</comment>
<evidence type="ECO:0000313" key="3">
    <source>
        <dbReference type="EMBL" id="GAA5809706.1"/>
    </source>
</evidence>
<feature type="domain" description="PB1" evidence="2">
    <location>
        <begin position="11"/>
        <end position="60"/>
    </location>
</feature>
<accession>A0ABP9YS82</accession>
<evidence type="ECO:0000256" key="1">
    <source>
        <dbReference type="SAM" id="Coils"/>
    </source>
</evidence>
<protein>
    <recommendedName>
        <fullName evidence="2">PB1 domain-containing protein</fullName>
    </recommendedName>
</protein>
<name>A0ABP9YS82_9FUNG</name>
<dbReference type="Pfam" id="PF00564">
    <property type="entry name" value="PB1"/>
    <property type="match status" value="1"/>
</dbReference>
<sequence>MTGDATVKCNLCLMMIHVFKPQITNPKNIKLKYMDNEGDLISLLDDNDIIRAFSISNLLKITVYDKTSLTVSPSAEQIETTLLRDQINDLKNSLKTIEKQMADIHKQEPSKPTHILVEKGKKFL</sequence>
<dbReference type="PANTHER" id="PTHR15335">
    <property type="entry name" value="PROTEIN TFG"/>
    <property type="match status" value="1"/>
</dbReference>
<dbReference type="PANTHER" id="PTHR15335:SF7">
    <property type="entry name" value="PROTEIN TFG"/>
    <property type="match status" value="1"/>
</dbReference>
<dbReference type="InterPro" id="IPR033512">
    <property type="entry name" value="TFG"/>
</dbReference>
<keyword evidence="4" id="KW-1185">Reference proteome</keyword>